<keyword evidence="2" id="KW-0238">DNA-binding</keyword>
<dbReference type="InterPro" id="IPR018060">
    <property type="entry name" value="HTH_AraC"/>
</dbReference>
<sequence length="283" mass="31850">MDFTQEDTLLSIFSCLPIASSYKAGWKNIQLAHFRQPPHCIPEHSFGQHIICINVGNPVRLQQVVEARSETVHSLPGDIGLYPANLWQTFRWNGEAEFLNLYLEPTLLLQLSYELGGGNSIELVPQLTGFFDPLIQNIALALKRELDLDGAGSHLYADSMANALAVHLLTRYSTRERAIRSPKGGLSKQQLKQAIDYIHEHLERDLSLAELAAVVRLSSYHFARLFKQSTGVSPHQYHIRFRIDRAKQLLQGDLTIAQVAHTDGKVIKFRQYIDTLAVVSAVK</sequence>
<name>A0A1U7H715_9CYAN</name>
<proteinExistence type="predicted"/>
<dbReference type="SUPFAM" id="SSF46689">
    <property type="entry name" value="Homeodomain-like"/>
    <property type="match status" value="1"/>
</dbReference>
<gene>
    <name evidence="5" type="ORF">NIES593_22825</name>
</gene>
<dbReference type="STRING" id="1921803.NIES593_22825"/>
<evidence type="ECO:0000256" key="2">
    <source>
        <dbReference type="ARBA" id="ARBA00023125"/>
    </source>
</evidence>
<dbReference type="Proteomes" id="UP000186868">
    <property type="component" value="Unassembled WGS sequence"/>
</dbReference>
<dbReference type="SMART" id="SM00342">
    <property type="entry name" value="HTH_ARAC"/>
    <property type="match status" value="1"/>
</dbReference>
<evidence type="ECO:0000313" key="5">
    <source>
        <dbReference type="EMBL" id="OKH17824.1"/>
    </source>
</evidence>
<organism evidence="5 6">
    <name type="scientific">Hydrococcus rivularis NIES-593</name>
    <dbReference type="NCBI Taxonomy" id="1921803"/>
    <lineage>
        <taxon>Bacteria</taxon>
        <taxon>Bacillati</taxon>
        <taxon>Cyanobacteriota</taxon>
        <taxon>Cyanophyceae</taxon>
        <taxon>Pleurocapsales</taxon>
        <taxon>Hydrococcaceae</taxon>
        <taxon>Hydrococcus</taxon>
    </lineage>
</organism>
<dbReference type="Gene3D" id="1.10.10.60">
    <property type="entry name" value="Homeodomain-like"/>
    <property type="match status" value="1"/>
</dbReference>
<evidence type="ECO:0000259" key="4">
    <source>
        <dbReference type="PROSITE" id="PS01124"/>
    </source>
</evidence>
<evidence type="ECO:0000313" key="6">
    <source>
        <dbReference type="Proteomes" id="UP000186868"/>
    </source>
</evidence>
<keyword evidence="3" id="KW-0804">Transcription</keyword>
<accession>A0A1U7H715</accession>
<dbReference type="SUPFAM" id="SSF51215">
    <property type="entry name" value="Regulatory protein AraC"/>
    <property type="match status" value="1"/>
</dbReference>
<dbReference type="InterPro" id="IPR050204">
    <property type="entry name" value="AraC_XylS_family_regulators"/>
</dbReference>
<evidence type="ECO:0000256" key="1">
    <source>
        <dbReference type="ARBA" id="ARBA00023015"/>
    </source>
</evidence>
<dbReference type="PANTHER" id="PTHR46796:SF6">
    <property type="entry name" value="ARAC SUBFAMILY"/>
    <property type="match status" value="1"/>
</dbReference>
<keyword evidence="1" id="KW-0805">Transcription regulation</keyword>
<reference evidence="5 6" key="1">
    <citation type="submission" date="2016-11" db="EMBL/GenBank/DDBJ databases">
        <title>Draft Genome Sequences of Nine Cyanobacterial Strains from Diverse Habitats.</title>
        <authorList>
            <person name="Zhu T."/>
            <person name="Hou S."/>
            <person name="Lu X."/>
            <person name="Hess W.R."/>
        </authorList>
    </citation>
    <scope>NUCLEOTIDE SEQUENCE [LARGE SCALE GENOMIC DNA]</scope>
    <source>
        <strain evidence="5 6">NIES-593</strain>
    </source>
</reference>
<dbReference type="GO" id="GO:0043565">
    <property type="term" value="F:sequence-specific DNA binding"/>
    <property type="evidence" value="ECO:0007669"/>
    <property type="project" value="InterPro"/>
</dbReference>
<evidence type="ECO:0000256" key="3">
    <source>
        <dbReference type="ARBA" id="ARBA00023163"/>
    </source>
</evidence>
<dbReference type="Pfam" id="PF12833">
    <property type="entry name" value="HTH_18"/>
    <property type="match status" value="1"/>
</dbReference>
<dbReference type="EMBL" id="MRCB01000058">
    <property type="protein sequence ID" value="OKH17824.1"/>
    <property type="molecule type" value="Genomic_DNA"/>
</dbReference>
<protein>
    <submittedName>
        <fullName evidence="5">AraC family transcriptional regulator</fullName>
    </submittedName>
</protein>
<keyword evidence="6" id="KW-1185">Reference proteome</keyword>
<dbReference type="InterPro" id="IPR037923">
    <property type="entry name" value="HTH-like"/>
</dbReference>
<dbReference type="PANTHER" id="PTHR46796">
    <property type="entry name" value="HTH-TYPE TRANSCRIPTIONAL ACTIVATOR RHAS-RELATED"/>
    <property type="match status" value="1"/>
</dbReference>
<comment type="caution">
    <text evidence="5">The sequence shown here is derived from an EMBL/GenBank/DDBJ whole genome shotgun (WGS) entry which is preliminary data.</text>
</comment>
<feature type="domain" description="HTH araC/xylS-type" evidence="4">
    <location>
        <begin position="192"/>
        <end position="264"/>
    </location>
</feature>
<dbReference type="PROSITE" id="PS01124">
    <property type="entry name" value="HTH_ARAC_FAMILY_2"/>
    <property type="match status" value="1"/>
</dbReference>
<dbReference type="AlphaFoldDB" id="A0A1U7H715"/>
<dbReference type="GO" id="GO:0003700">
    <property type="term" value="F:DNA-binding transcription factor activity"/>
    <property type="evidence" value="ECO:0007669"/>
    <property type="project" value="InterPro"/>
</dbReference>
<dbReference type="InterPro" id="IPR009057">
    <property type="entry name" value="Homeodomain-like_sf"/>
</dbReference>